<evidence type="ECO:0000259" key="6">
    <source>
        <dbReference type="PROSITE" id="PS50893"/>
    </source>
</evidence>
<feature type="domain" description="ABC transporter" evidence="6">
    <location>
        <begin position="2"/>
        <end position="248"/>
    </location>
</feature>
<dbReference type="SUPFAM" id="SSF52540">
    <property type="entry name" value="P-loop containing nucleoside triphosphate hydrolases"/>
    <property type="match status" value="1"/>
</dbReference>
<organism evidence="8">
    <name type="scientific">Methanotorris igneus (strain DSM 5666 / JCM 11834 / Kol 5)</name>
    <dbReference type="NCBI Taxonomy" id="880724"/>
    <lineage>
        <taxon>Archaea</taxon>
        <taxon>Methanobacteriati</taxon>
        <taxon>Methanobacteriota</taxon>
        <taxon>Methanomada group</taxon>
        <taxon>Methanococci</taxon>
        <taxon>Methanococcales</taxon>
        <taxon>Methanocaldococcaceae</taxon>
        <taxon>Methanotorris</taxon>
    </lineage>
</organism>
<dbReference type="InterPro" id="IPR017871">
    <property type="entry name" value="ABC_transporter-like_CS"/>
</dbReference>
<dbReference type="GO" id="GO:0016887">
    <property type="term" value="F:ATP hydrolysis activity"/>
    <property type="evidence" value="ECO:0007669"/>
    <property type="project" value="InterPro"/>
</dbReference>
<sequence>MIKGKNLTKVFESGIFSKRKFIAVDNVDIEIKEGETLCLIGESGSGKSTLGKMLLNLIKPTNGEVIFNNYNITKMKQTELRKIRRYMQLIPQYPDSALNPRWTIKNSILEPLRIHKLIDKNNEQEKLEELIETVGLKKEHLDRYPHELSGGELQRAVIARAISLKPKFIVCDEPTSMLDVSVQASIINLLLNLQKKYNISYLFITHDLEIANIVGQRFAVMYGGQILEEGNKIMDKPLHPYTELLVKSTTMDIENINELLDKTETEIKKSNNNRGCKYYHLCPYHDEKCLKENPPVVEVDKNRKVRCFRYV</sequence>
<protein>
    <submittedName>
        <fullName evidence="7">Nickel-transporting ATPase</fullName>
        <ecNumber evidence="7">3.6.3.24</ecNumber>
    </submittedName>
</protein>
<proteinExistence type="inferred from homology"/>
<name>F6BF77_METIK</name>
<evidence type="ECO:0000313" key="8">
    <source>
        <dbReference type="Proteomes" id="UP000009227"/>
    </source>
</evidence>
<dbReference type="EMBL" id="CP002737">
    <property type="protein sequence ID" value="AEF96947.1"/>
    <property type="molecule type" value="Genomic_DNA"/>
</dbReference>
<evidence type="ECO:0000256" key="4">
    <source>
        <dbReference type="ARBA" id="ARBA00022840"/>
    </source>
</evidence>
<dbReference type="OrthoDB" id="18209at2157"/>
<dbReference type="GO" id="GO:0015833">
    <property type="term" value="P:peptide transport"/>
    <property type="evidence" value="ECO:0007669"/>
    <property type="project" value="InterPro"/>
</dbReference>
<dbReference type="InterPro" id="IPR003439">
    <property type="entry name" value="ABC_transporter-like_ATP-bd"/>
</dbReference>
<dbReference type="AlphaFoldDB" id="F6BF77"/>
<gene>
    <name evidence="7" type="ordered locus">Metig_1412</name>
</gene>
<keyword evidence="3" id="KW-0547">Nucleotide-binding</keyword>
<dbReference type="InterPro" id="IPR027417">
    <property type="entry name" value="P-loop_NTPase"/>
</dbReference>
<dbReference type="EC" id="3.6.3.24" evidence="7"/>
<dbReference type="PROSITE" id="PS00211">
    <property type="entry name" value="ABC_TRANSPORTER_1"/>
    <property type="match status" value="1"/>
</dbReference>
<comment type="similarity">
    <text evidence="1">Belongs to the ABC transporter superfamily.</text>
</comment>
<keyword evidence="8" id="KW-1185">Reference proteome</keyword>
<dbReference type="GO" id="GO:0005524">
    <property type="term" value="F:ATP binding"/>
    <property type="evidence" value="ECO:0007669"/>
    <property type="project" value="UniProtKB-KW"/>
</dbReference>
<dbReference type="GeneID" id="10644285"/>
<dbReference type="Pfam" id="PF08352">
    <property type="entry name" value="oligo_HPY"/>
    <property type="match status" value="1"/>
</dbReference>
<accession>F6BF77</accession>
<dbReference type="Proteomes" id="UP000009227">
    <property type="component" value="Chromosome"/>
</dbReference>
<reference evidence="7 8" key="1">
    <citation type="submission" date="2011-05" db="EMBL/GenBank/DDBJ databases">
        <title>Complete sequence of Methanotorris igneus Kol 5.</title>
        <authorList>
            <consortium name="US DOE Joint Genome Institute"/>
            <person name="Lucas S."/>
            <person name="Han J."/>
            <person name="Lapidus A."/>
            <person name="Cheng J.-F."/>
            <person name="Goodwin L."/>
            <person name="Pitluck S."/>
            <person name="Peters L."/>
            <person name="Mikhailova N."/>
            <person name="Chertkov O."/>
            <person name="Han C."/>
            <person name="Tapia R."/>
            <person name="Land M."/>
            <person name="Hauser L."/>
            <person name="Kyrpides N."/>
            <person name="Ivanova N."/>
            <person name="Pagani I."/>
            <person name="Sieprawska-Lupa M."/>
            <person name="Whitman W."/>
            <person name="Woyke T."/>
        </authorList>
    </citation>
    <scope>NUCLEOTIDE SEQUENCE [LARGE SCALE GENOMIC DNA]</scope>
    <source>
        <strain evidence="8">DSM 5666 / JCM 11834 / Kol 5</strain>
    </source>
</reference>
<dbReference type="PROSITE" id="PS50893">
    <property type="entry name" value="ABC_TRANSPORTER_2"/>
    <property type="match status" value="1"/>
</dbReference>
<dbReference type="InterPro" id="IPR013563">
    <property type="entry name" value="Oligopep_ABC_C"/>
</dbReference>
<dbReference type="InterPro" id="IPR003593">
    <property type="entry name" value="AAA+_ATPase"/>
</dbReference>
<keyword evidence="7" id="KW-0378">Hydrolase</keyword>
<dbReference type="HOGENOM" id="CLU_000604_1_23_2"/>
<dbReference type="Gene3D" id="3.40.50.300">
    <property type="entry name" value="P-loop containing nucleotide triphosphate hydrolases"/>
    <property type="match status" value="1"/>
</dbReference>
<keyword evidence="4" id="KW-0067">ATP-binding</keyword>
<dbReference type="Pfam" id="PF00005">
    <property type="entry name" value="ABC_tran"/>
    <property type="match status" value="1"/>
</dbReference>
<evidence type="ECO:0000256" key="5">
    <source>
        <dbReference type="SAM" id="Coils"/>
    </source>
</evidence>
<evidence type="ECO:0000256" key="3">
    <source>
        <dbReference type="ARBA" id="ARBA00022741"/>
    </source>
</evidence>
<dbReference type="KEGG" id="mig:Metig_1412"/>
<keyword evidence="2" id="KW-0813">Transport</keyword>
<evidence type="ECO:0000256" key="2">
    <source>
        <dbReference type="ARBA" id="ARBA00022448"/>
    </source>
</evidence>
<dbReference type="InterPro" id="IPR050319">
    <property type="entry name" value="ABC_transp_ATP-bind"/>
</dbReference>
<dbReference type="GO" id="GO:0055085">
    <property type="term" value="P:transmembrane transport"/>
    <property type="evidence" value="ECO:0007669"/>
    <property type="project" value="UniProtKB-ARBA"/>
</dbReference>
<dbReference type="CDD" id="cd03257">
    <property type="entry name" value="ABC_NikE_OppD_transporters"/>
    <property type="match status" value="1"/>
</dbReference>
<dbReference type="RefSeq" id="WP_013799543.1">
    <property type="nucleotide sequence ID" value="NC_015562.1"/>
</dbReference>
<evidence type="ECO:0000256" key="1">
    <source>
        <dbReference type="ARBA" id="ARBA00005417"/>
    </source>
</evidence>
<dbReference type="PANTHER" id="PTHR43776">
    <property type="entry name" value="TRANSPORT ATP-BINDING PROTEIN"/>
    <property type="match status" value="1"/>
</dbReference>
<feature type="coiled-coil region" evidence="5">
    <location>
        <begin position="246"/>
        <end position="273"/>
    </location>
</feature>
<keyword evidence="5" id="KW-0175">Coiled coil</keyword>
<dbReference type="PANTHER" id="PTHR43776:SF7">
    <property type="entry name" value="D,D-DIPEPTIDE TRANSPORT ATP-BINDING PROTEIN DDPF-RELATED"/>
    <property type="match status" value="1"/>
</dbReference>
<evidence type="ECO:0000313" key="7">
    <source>
        <dbReference type="EMBL" id="AEF96947.1"/>
    </source>
</evidence>
<dbReference type="STRING" id="880724.Metig_1412"/>
<dbReference type="SMART" id="SM00382">
    <property type="entry name" value="AAA"/>
    <property type="match status" value="1"/>
</dbReference>
<dbReference type="NCBIfam" id="TIGR01727">
    <property type="entry name" value="oligo_HPY"/>
    <property type="match status" value="1"/>
</dbReference>